<name>V7HV18_9LACO</name>
<proteinExistence type="predicted"/>
<dbReference type="PATRIC" id="fig|1392007.3.peg.1123"/>
<evidence type="ECO:0000313" key="1">
    <source>
        <dbReference type="EMBL" id="ETA74069.1"/>
    </source>
</evidence>
<accession>V7HV18</accession>
<dbReference type="Pfam" id="PF05595">
    <property type="entry name" value="DUF771"/>
    <property type="match status" value="1"/>
</dbReference>
<keyword evidence="2" id="KW-1185">Reference proteome</keyword>
<gene>
    <name evidence="1" type="ORF">LEQ_1529c</name>
</gene>
<evidence type="ECO:0008006" key="3">
    <source>
        <dbReference type="Google" id="ProtNLM"/>
    </source>
</evidence>
<organism evidence="1 2">
    <name type="scientific">Ligilactobacillus equi DPC 6820</name>
    <dbReference type="NCBI Taxonomy" id="1392007"/>
    <lineage>
        <taxon>Bacteria</taxon>
        <taxon>Bacillati</taxon>
        <taxon>Bacillota</taxon>
        <taxon>Bacilli</taxon>
        <taxon>Lactobacillales</taxon>
        <taxon>Lactobacillaceae</taxon>
        <taxon>Ligilactobacillus</taxon>
    </lineage>
</organism>
<protein>
    <recommendedName>
        <fullName evidence="3">Phage protein</fullName>
    </recommendedName>
</protein>
<comment type="caution">
    <text evidence="1">The sequence shown here is derived from an EMBL/GenBank/DDBJ whole genome shotgun (WGS) entry which is preliminary data.</text>
</comment>
<reference evidence="1 2" key="1">
    <citation type="journal article" date="2014" name="Genome Announc.">
        <title>The Genome of the Predominant Equine Lactobacillus Species, Lactobacillus equi, Is Reflective of Its Lifestyle Adaptations to an Herbivorous Host.</title>
        <authorList>
            <person name="O'Donnell M.M."/>
            <person name="Harris H.M."/>
            <person name="O'Toole P.W."/>
            <person name="Ross R.P."/>
        </authorList>
    </citation>
    <scope>NUCLEOTIDE SEQUENCE [LARGE SCALE GENOMIC DNA]</scope>
    <source>
        <strain evidence="1 2">DPC 6820</strain>
    </source>
</reference>
<dbReference type="InterPro" id="IPR008489">
    <property type="entry name" value="DUF771"/>
</dbReference>
<dbReference type="Proteomes" id="UP000018559">
    <property type="component" value="Unassembled WGS sequence"/>
</dbReference>
<dbReference type="AlphaFoldDB" id="V7HV18"/>
<sequence length="126" mass="15146">MTWLRKQWKARLRGGKNMNPFEIKVIPEVLEKIIKKYIDELFDRYLTGKTWTLDKFRKECCGGKAKEWVTLYILSEFADEIDYRQPGGWLVPSKGRGNAWIIRAKQACEWMDKNFTRIEWERKLGR</sequence>
<dbReference type="EMBL" id="AWWH01000130">
    <property type="protein sequence ID" value="ETA74069.1"/>
    <property type="molecule type" value="Genomic_DNA"/>
</dbReference>
<evidence type="ECO:0000313" key="2">
    <source>
        <dbReference type="Proteomes" id="UP000018559"/>
    </source>
</evidence>